<dbReference type="RefSeq" id="WP_190292187.1">
    <property type="nucleotide sequence ID" value="NZ_JABFCZ010000015.1"/>
</dbReference>
<sequence>MRAIDLLRMPLWTAELATGAKSFATNPVIGSRWLNEHGLHEKRLQLAQRMAGFRRWQIRHLVSPEHAEAYGRDGYVVCRNVLPPDAFERLRREVEDNAFSAQEMLQGHTVTRFTPITRQMLQDLPEFGAFVTGRLFQGLLRYVSSSNADPITFIHTVFAEPDRGKRDPQTVFHSDTFQPTAKCWYFLSDVAEDGGPFTYVPGSHRLTPERLAWEREQAIAACSQKRSMHTLGSFRISDEDLARLGYREPVKVAVPANTLVVADTHGFHARGISTKPTVRLGIYGSLRRNPFLPWAGFDPFSLPGLRWRQAEIHDAINNWKMRTGRFTGQPNVGKVKPLDPARRWQ</sequence>
<evidence type="ECO:0000313" key="1">
    <source>
        <dbReference type="EMBL" id="MBD1547428.1"/>
    </source>
</evidence>
<dbReference type="GO" id="GO:0005506">
    <property type="term" value="F:iron ion binding"/>
    <property type="evidence" value="ECO:0007669"/>
    <property type="project" value="UniProtKB-ARBA"/>
</dbReference>
<dbReference type="GO" id="GO:0016706">
    <property type="term" value="F:2-oxoglutarate-dependent dioxygenase activity"/>
    <property type="evidence" value="ECO:0007669"/>
    <property type="project" value="UniProtKB-ARBA"/>
</dbReference>
<gene>
    <name evidence="1" type="ORF">HK439_14265</name>
</gene>
<dbReference type="Gene3D" id="2.60.120.620">
    <property type="entry name" value="q2cbj1_9rhob like domain"/>
    <property type="match status" value="1"/>
</dbReference>
<keyword evidence="1" id="KW-0223">Dioxygenase</keyword>
<dbReference type="AlphaFoldDB" id="A0A926P0Z9"/>
<dbReference type="PANTHER" id="PTHR20883">
    <property type="entry name" value="PHYTANOYL-COA DIOXYGENASE DOMAIN CONTAINING 1"/>
    <property type="match status" value="1"/>
</dbReference>
<protein>
    <submittedName>
        <fullName evidence="1">Phytanoyl-CoA dioxygenase</fullName>
    </submittedName>
</protein>
<comment type="caution">
    <text evidence="1">The sequence shown here is derived from an EMBL/GenBank/DDBJ whole genome shotgun (WGS) entry which is preliminary data.</text>
</comment>
<name>A0A926P0Z9_9HYPH</name>
<dbReference type="Proteomes" id="UP000598467">
    <property type="component" value="Unassembled WGS sequence"/>
</dbReference>
<keyword evidence="1" id="KW-0560">Oxidoreductase</keyword>
<evidence type="ECO:0000313" key="2">
    <source>
        <dbReference type="Proteomes" id="UP000598467"/>
    </source>
</evidence>
<dbReference type="SUPFAM" id="SSF51197">
    <property type="entry name" value="Clavaminate synthase-like"/>
    <property type="match status" value="1"/>
</dbReference>
<proteinExistence type="predicted"/>
<dbReference type="PANTHER" id="PTHR20883:SF14">
    <property type="entry name" value="PHYTANOYL-COA DIOXYGENASE"/>
    <property type="match status" value="1"/>
</dbReference>
<dbReference type="EMBL" id="JABFCZ010000015">
    <property type="protein sequence ID" value="MBD1547428.1"/>
    <property type="molecule type" value="Genomic_DNA"/>
</dbReference>
<dbReference type="InterPro" id="IPR008775">
    <property type="entry name" value="Phytyl_CoA_dOase-like"/>
</dbReference>
<organism evidence="1 2">
    <name type="scientific">Roseibium aggregatum</name>
    <dbReference type="NCBI Taxonomy" id="187304"/>
    <lineage>
        <taxon>Bacteria</taxon>
        <taxon>Pseudomonadati</taxon>
        <taxon>Pseudomonadota</taxon>
        <taxon>Alphaproteobacteria</taxon>
        <taxon>Hyphomicrobiales</taxon>
        <taxon>Stappiaceae</taxon>
        <taxon>Roseibium</taxon>
    </lineage>
</organism>
<reference evidence="1" key="1">
    <citation type="submission" date="2020-05" db="EMBL/GenBank/DDBJ databases">
        <title>Identification of trans-AT polyketide cluster in two marine bacteria, producers of a novel glutaramide-containing polyketide sesbanimide D and analogs.</title>
        <authorList>
            <person name="Kacar D."/>
            <person name="Rodriguez P."/>
            <person name="Canedo L."/>
            <person name="Gonzalez E."/>
            <person name="Galan B."/>
            <person name="De La Calle F."/>
            <person name="Garcia J.L."/>
        </authorList>
    </citation>
    <scope>NUCLEOTIDE SEQUENCE</scope>
    <source>
        <strain evidence="1">PHM038</strain>
    </source>
</reference>
<accession>A0A926P0Z9</accession>
<dbReference type="Pfam" id="PF05721">
    <property type="entry name" value="PhyH"/>
    <property type="match status" value="1"/>
</dbReference>